<reference evidence="2" key="1">
    <citation type="journal article" date="2021" name="Nat. Commun.">
        <title>Genetic determinants of endophytism in the Arabidopsis root mycobiome.</title>
        <authorList>
            <person name="Mesny F."/>
            <person name="Miyauchi S."/>
            <person name="Thiergart T."/>
            <person name="Pickel B."/>
            <person name="Atanasova L."/>
            <person name="Karlsson M."/>
            <person name="Huettel B."/>
            <person name="Barry K.W."/>
            <person name="Haridas S."/>
            <person name="Chen C."/>
            <person name="Bauer D."/>
            <person name="Andreopoulos W."/>
            <person name="Pangilinan J."/>
            <person name="LaButti K."/>
            <person name="Riley R."/>
            <person name="Lipzen A."/>
            <person name="Clum A."/>
            <person name="Drula E."/>
            <person name="Henrissat B."/>
            <person name="Kohler A."/>
            <person name="Grigoriev I.V."/>
            <person name="Martin F.M."/>
            <person name="Hacquard S."/>
        </authorList>
    </citation>
    <scope>NUCLEOTIDE SEQUENCE</scope>
    <source>
        <strain evidence="2">MPI-SDFR-AT-0117</strain>
    </source>
</reference>
<dbReference type="Proteomes" id="UP000770015">
    <property type="component" value="Unassembled WGS sequence"/>
</dbReference>
<feature type="transmembrane region" description="Helical" evidence="1">
    <location>
        <begin position="47"/>
        <end position="69"/>
    </location>
</feature>
<evidence type="ECO:0000313" key="3">
    <source>
        <dbReference type="Proteomes" id="UP000770015"/>
    </source>
</evidence>
<comment type="caution">
    <text evidence="2">The sequence shown here is derived from an EMBL/GenBank/DDBJ whole genome shotgun (WGS) entry which is preliminary data.</text>
</comment>
<feature type="transmembrane region" description="Helical" evidence="1">
    <location>
        <begin position="20"/>
        <end position="41"/>
    </location>
</feature>
<organism evidence="2 3">
    <name type="scientific">Plectosphaerella plurivora</name>
    <dbReference type="NCBI Taxonomy" id="936078"/>
    <lineage>
        <taxon>Eukaryota</taxon>
        <taxon>Fungi</taxon>
        <taxon>Dikarya</taxon>
        <taxon>Ascomycota</taxon>
        <taxon>Pezizomycotina</taxon>
        <taxon>Sordariomycetes</taxon>
        <taxon>Hypocreomycetidae</taxon>
        <taxon>Glomerellales</taxon>
        <taxon>Plectosphaerellaceae</taxon>
        <taxon>Plectosphaerella</taxon>
    </lineage>
</organism>
<keyword evidence="1" id="KW-0472">Membrane</keyword>
<evidence type="ECO:0000256" key="1">
    <source>
        <dbReference type="SAM" id="Phobius"/>
    </source>
</evidence>
<protein>
    <submittedName>
        <fullName evidence="2">Uncharacterized protein</fullName>
    </submittedName>
</protein>
<accession>A0A9P8V9E0</accession>
<dbReference type="EMBL" id="JAGSXJ010000015">
    <property type="protein sequence ID" value="KAH6685274.1"/>
    <property type="molecule type" value="Genomic_DNA"/>
</dbReference>
<keyword evidence="1" id="KW-1133">Transmembrane helix</keyword>
<proteinExistence type="predicted"/>
<keyword evidence="3" id="KW-1185">Reference proteome</keyword>
<evidence type="ECO:0000313" key="2">
    <source>
        <dbReference type="EMBL" id="KAH6685274.1"/>
    </source>
</evidence>
<dbReference type="AlphaFoldDB" id="A0A9P8V9E0"/>
<sequence length="115" mass="12971">MPTPARQSNSGFRSRPGYRLARVSVIGTIYIPFGSGIFGRWQYCYDLGWMVGSLRMLGFGSLGPGFAAWKEFCFFSRSRFLEGAAVALPSGLMPSTSRVLRYWIMRRHFAVLLAF</sequence>
<name>A0A9P8V9E0_9PEZI</name>
<keyword evidence="1" id="KW-0812">Transmembrane</keyword>
<gene>
    <name evidence="2" type="ORF">F5X68DRAFT_19237</name>
</gene>